<reference evidence="2 3" key="1">
    <citation type="submission" date="2020-08" db="EMBL/GenBank/DDBJ databases">
        <title>Genomic Encyclopedia of Type Strains, Phase III (KMG-III): the genomes of soil and plant-associated and newly described type strains.</title>
        <authorList>
            <person name="Whitman W."/>
        </authorList>
    </citation>
    <scope>NUCLEOTIDE SEQUENCE [LARGE SCALE GENOMIC DNA]</scope>
    <source>
        <strain evidence="2 3">CECT 8712</strain>
    </source>
</reference>
<dbReference type="AlphaFoldDB" id="A0A841IX04"/>
<proteinExistence type="predicted"/>
<sequence length="524" mass="56270">MSTPSPAGFSSPADPLEANTSWDKLVSAALVGTSRRPAPPTPDLPPTPADEDAEAGASALLDRAALAVVRRLAGHVPATVAAEAVVAPDGEDDASVAGPEVTRRLERILAGPSELLPEWLGLAGAAGLHVAPSTLPALLAKGAYNSSLRPAIAAVAGPRGRWLARVNPGWGYVNALDPRDRVFDEHTWERGSAVERSHALAALRAVDPDRARELLAAAWPDLGRAELRRHLLEALSTGLGPADEEFVEKALDDKGGNVRGLALSLLVRLPDSAHAHRLRGYVRDLATFPQGLMDGAEVASLGPQALRDLALVPAGDKPGAQVDREHRWALVTNTPLDVWTELTGRDPAGIFRYAEEHEGPLFDALANAITHQGNAEWARALLTVFRDGALGRTNDFARRHPSFPLRALLSLLPVEERCAWVLGSLTEKSSMQDLYDLLAGTAGPWTRELSAEVAGRLRAPKWQRDARAYGPVCEIAAERMPVDGIDDLPPDLPEIRGSYGNAEPSYAALRDTLLFRLDMHREFM</sequence>
<evidence type="ECO:0000256" key="1">
    <source>
        <dbReference type="SAM" id="MobiDB-lite"/>
    </source>
</evidence>
<protein>
    <submittedName>
        <fullName evidence="2">Uncharacterized protein</fullName>
    </submittedName>
</protein>
<dbReference type="RefSeq" id="WP_184293255.1">
    <property type="nucleotide sequence ID" value="NZ_JACHJO010000012.1"/>
</dbReference>
<dbReference type="EMBL" id="JACHJO010000012">
    <property type="protein sequence ID" value="MBB6121806.1"/>
    <property type="molecule type" value="Genomic_DNA"/>
</dbReference>
<evidence type="ECO:0000313" key="2">
    <source>
        <dbReference type="EMBL" id="MBB6121806.1"/>
    </source>
</evidence>
<gene>
    <name evidence="2" type="ORF">FHS13_003785</name>
</gene>
<organism evidence="2 3">
    <name type="scientific">Nocardiopsis algeriensis</name>
    <dbReference type="NCBI Taxonomy" id="1478215"/>
    <lineage>
        <taxon>Bacteria</taxon>
        <taxon>Bacillati</taxon>
        <taxon>Actinomycetota</taxon>
        <taxon>Actinomycetes</taxon>
        <taxon>Streptosporangiales</taxon>
        <taxon>Nocardiopsidaceae</taxon>
        <taxon>Nocardiopsis</taxon>
    </lineage>
</organism>
<accession>A0A841IX04</accession>
<name>A0A841IX04_9ACTN</name>
<feature type="region of interest" description="Disordered" evidence="1">
    <location>
        <begin position="1"/>
        <end position="55"/>
    </location>
</feature>
<keyword evidence="3" id="KW-1185">Reference proteome</keyword>
<dbReference type="Proteomes" id="UP000536604">
    <property type="component" value="Unassembled WGS sequence"/>
</dbReference>
<dbReference type="Pfam" id="PF18944">
    <property type="entry name" value="DUF5691"/>
    <property type="match status" value="1"/>
</dbReference>
<dbReference type="InterPro" id="IPR043746">
    <property type="entry name" value="DUF5691"/>
</dbReference>
<feature type="compositionally biased region" description="Pro residues" evidence="1">
    <location>
        <begin position="37"/>
        <end position="48"/>
    </location>
</feature>
<evidence type="ECO:0000313" key="3">
    <source>
        <dbReference type="Proteomes" id="UP000536604"/>
    </source>
</evidence>
<comment type="caution">
    <text evidence="2">The sequence shown here is derived from an EMBL/GenBank/DDBJ whole genome shotgun (WGS) entry which is preliminary data.</text>
</comment>